<reference evidence="2 3" key="1">
    <citation type="submission" date="2018-07" db="EMBL/GenBank/DDBJ databases">
        <title>Genome sequence of Nitratireductor thuwali#1536.</title>
        <authorList>
            <person name="Michoud G."/>
            <person name="Merlino G."/>
            <person name="Sefrji F.O."/>
            <person name="Daffonchio D."/>
        </authorList>
    </citation>
    <scope>NUCLEOTIDE SEQUENCE [LARGE SCALE GENOMIC DNA]</scope>
    <source>
        <strain evidence="3">Nit1536</strain>
    </source>
</reference>
<dbReference type="Pfam" id="PF03473">
    <property type="entry name" value="MOSC"/>
    <property type="match status" value="1"/>
</dbReference>
<dbReference type="PROSITE" id="PS51340">
    <property type="entry name" value="MOSC"/>
    <property type="match status" value="1"/>
</dbReference>
<organism evidence="2 3">
    <name type="scientific">Nitratireductor thuwali</name>
    <dbReference type="NCBI Taxonomy" id="2267699"/>
    <lineage>
        <taxon>Bacteria</taxon>
        <taxon>Pseudomonadati</taxon>
        <taxon>Pseudomonadota</taxon>
        <taxon>Alphaproteobacteria</taxon>
        <taxon>Hyphomicrobiales</taxon>
        <taxon>Phyllobacteriaceae</taxon>
        <taxon>Nitratireductor</taxon>
    </lineage>
</organism>
<name>A0ABY5MPX0_9HYPH</name>
<dbReference type="PANTHER" id="PTHR30212">
    <property type="entry name" value="PROTEIN YIIM"/>
    <property type="match status" value="1"/>
</dbReference>
<evidence type="ECO:0000259" key="1">
    <source>
        <dbReference type="PROSITE" id="PS51340"/>
    </source>
</evidence>
<dbReference type="Pfam" id="PF03475">
    <property type="entry name" value="YiiM_3-alpha"/>
    <property type="match status" value="1"/>
</dbReference>
<proteinExistence type="predicted"/>
<dbReference type="InterPro" id="IPR005302">
    <property type="entry name" value="MoCF_Sase_C"/>
</dbReference>
<evidence type="ECO:0000313" key="3">
    <source>
        <dbReference type="Proteomes" id="UP001342418"/>
    </source>
</evidence>
<dbReference type="RefSeq" id="WP_338531501.1">
    <property type="nucleotide sequence ID" value="NZ_CP030941.1"/>
</dbReference>
<dbReference type="InterPro" id="IPR052353">
    <property type="entry name" value="Benzoxazolinone_Detox_Enz"/>
</dbReference>
<dbReference type="InterPro" id="IPR011037">
    <property type="entry name" value="Pyrv_Knase-like_insert_dom_sf"/>
</dbReference>
<keyword evidence="3" id="KW-1185">Reference proteome</keyword>
<evidence type="ECO:0000313" key="2">
    <source>
        <dbReference type="EMBL" id="UUP19336.1"/>
    </source>
</evidence>
<feature type="domain" description="MOSC" evidence="1">
    <location>
        <begin position="29"/>
        <end position="166"/>
    </location>
</feature>
<dbReference type="Gene3D" id="2.40.33.20">
    <property type="entry name" value="PK beta-barrel domain-like"/>
    <property type="match status" value="1"/>
</dbReference>
<protein>
    <recommendedName>
        <fullName evidence="1">MOSC domain-containing protein</fullName>
    </recommendedName>
</protein>
<dbReference type="EMBL" id="CP030941">
    <property type="protein sequence ID" value="UUP19336.1"/>
    <property type="molecule type" value="Genomic_DNA"/>
</dbReference>
<dbReference type="PANTHER" id="PTHR30212:SF2">
    <property type="entry name" value="PROTEIN YIIM"/>
    <property type="match status" value="1"/>
</dbReference>
<dbReference type="Proteomes" id="UP001342418">
    <property type="component" value="Chromosome"/>
</dbReference>
<accession>A0ABY5MPX0</accession>
<dbReference type="SUPFAM" id="SSF50800">
    <property type="entry name" value="PK beta-barrel domain-like"/>
    <property type="match status" value="1"/>
</dbReference>
<sequence>MTEWTIDAVFVGTLKPLGPRGVLSGIFKQEATAPVAVGKTGLAGDHQGDTRVHGGPEKALHLYPARHYRSWRGEFPEMAGSLAAGAFGENISVPAIGEEDICIGDTLRLGTALVQFSQGRQPCWKLNERFGQKTMAARVQETGRTGWYFRVLEEGTVAAGDRLVLMERPQPEWTLARVTDLLYRDRLNYEALAELADNALLAWSWRKLAQRRLERRQVEDWSKRLKGSF</sequence>
<dbReference type="InterPro" id="IPR005163">
    <property type="entry name" value="Tri_helical_YiiM-like"/>
</dbReference>
<gene>
    <name evidence="2" type="ORF">NTH_03835</name>
</gene>